<comment type="caution">
    <text evidence="2">The sequence shown here is derived from an EMBL/GenBank/DDBJ whole genome shotgun (WGS) entry which is preliminary data.</text>
</comment>
<feature type="domain" description="HEPN" evidence="1">
    <location>
        <begin position="150"/>
        <end position="262"/>
    </location>
</feature>
<dbReference type="Gene3D" id="1.20.120.330">
    <property type="entry name" value="Nucleotidyltransferases domain 2"/>
    <property type="match status" value="1"/>
</dbReference>
<keyword evidence="5" id="KW-1185">Reference proteome</keyword>
<evidence type="ECO:0000313" key="5">
    <source>
        <dbReference type="Proteomes" id="UP000297429"/>
    </source>
</evidence>
<dbReference type="SUPFAM" id="SSF81593">
    <property type="entry name" value="Nucleotidyltransferase substrate binding subunit/domain"/>
    <property type="match status" value="1"/>
</dbReference>
<name>A0A497XYD3_9SPHI</name>
<dbReference type="PROSITE" id="PS50910">
    <property type="entry name" value="HEPN"/>
    <property type="match status" value="1"/>
</dbReference>
<dbReference type="Proteomes" id="UP000273898">
    <property type="component" value="Unassembled WGS sequence"/>
</dbReference>
<dbReference type="AlphaFoldDB" id="A0A497XYD3"/>
<evidence type="ECO:0000313" key="2">
    <source>
        <dbReference type="EMBL" id="RLJ72505.1"/>
    </source>
</evidence>
<accession>A0A497XYD3</accession>
<dbReference type="RefSeq" id="WP_121286301.1">
    <property type="nucleotide sequence ID" value="NZ_RCCK01000014.1"/>
</dbReference>
<dbReference type="SMART" id="SM00748">
    <property type="entry name" value="HEPN"/>
    <property type="match status" value="1"/>
</dbReference>
<organism evidence="2 4">
    <name type="scientific">Pedobacter alluvionis</name>
    <dbReference type="NCBI Taxonomy" id="475253"/>
    <lineage>
        <taxon>Bacteria</taxon>
        <taxon>Pseudomonadati</taxon>
        <taxon>Bacteroidota</taxon>
        <taxon>Sphingobacteriia</taxon>
        <taxon>Sphingobacteriales</taxon>
        <taxon>Sphingobacteriaceae</taxon>
        <taxon>Pedobacter</taxon>
    </lineage>
</organism>
<dbReference type="EMBL" id="RCCK01000014">
    <property type="protein sequence ID" value="RLJ72505.1"/>
    <property type="molecule type" value="Genomic_DNA"/>
</dbReference>
<sequence length="304" mass="35091">MEPKLSPEAEHAVHFREFIHRLAQKFEPLQIFSFSQNSSTHHSQGCFNNNHGYFKCDYCLLVVTETATRIDYEMQDFANSYYQHGTITVISHGRQSVIDAVQQNSRFFISVLTYGKLLYSKDGLLDGDPIAAFIPSKGAIKALKHYEHRIPLADGFLMCASECLEKEQFGICAFMLHQAVEQTCICLVRVHIAYRSEFHNLYRLLRLCQCFSKKPFQLFLSSPEDERLFDIMAKSYSGSRYKDDFTVSRQDAERLYQRVASFLLLAKEMCNEKIELLAKSASDYYAVLKNADHLQIEKILQTNI</sequence>
<reference evidence="2 4" key="1">
    <citation type="submission" date="2018-10" db="EMBL/GenBank/DDBJ databases">
        <title>Genomic Encyclopedia of Archaeal and Bacterial Type Strains, Phase II (KMG-II): from individual species to whole genera.</title>
        <authorList>
            <person name="Goeker M."/>
        </authorList>
    </citation>
    <scope>NUCLEOTIDE SEQUENCE [LARGE SCALE GENOMIC DNA]</scope>
    <source>
        <strain evidence="2 4">DSM 19624</strain>
    </source>
</reference>
<evidence type="ECO:0000313" key="3">
    <source>
        <dbReference type="EMBL" id="TFB28172.1"/>
    </source>
</evidence>
<dbReference type="EMBL" id="SOPX01000007">
    <property type="protein sequence ID" value="TFB28172.1"/>
    <property type="molecule type" value="Genomic_DNA"/>
</dbReference>
<dbReference type="OrthoDB" id="634374at2"/>
<gene>
    <name evidence="2" type="ORF">BCL90_4126</name>
    <name evidence="3" type="ORF">E3V97_24450</name>
</gene>
<dbReference type="Proteomes" id="UP000297429">
    <property type="component" value="Unassembled WGS sequence"/>
</dbReference>
<proteinExistence type="predicted"/>
<evidence type="ECO:0000313" key="4">
    <source>
        <dbReference type="Proteomes" id="UP000273898"/>
    </source>
</evidence>
<dbReference type="Pfam" id="PF05168">
    <property type="entry name" value="HEPN"/>
    <property type="match status" value="1"/>
</dbReference>
<protein>
    <submittedName>
        <fullName evidence="2">HEPN domain-containing protein</fullName>
    </submittedName>
</protein>
<dbReference type="InterPro" id="IPR007842">
    <property type="entry name" value="HEPN_dom"/>
</dbReference>
<evidence type="ECO:0000259" key="1">
    <source>
        <dbReference type="PROSITE" id="PS50910"/>
    </source>
</evidence>
<reference evidence="3 5" key="2">
    <citation type="submission" date="2019-03" db="EMBL/GenBank/DDBJ databases">
        <authorList>
            <person name="He R.-H."/>
        </authorList>
    </citation>
    <scope>NUCLEOTIDE SEQUENCE [LARGE SCALE GENOMIC DNA]</scope>
    <source>
        <strain evidence="3 5">DSM 19624</strain>
    </source>
</reference>